<dbReference type="InterPro" id="IPR052924">
    <property type="entry name" value="OsmC/Ohr_hydroprdx_reductase"/>
</dbReference>
<proteinExistence type="predicted"/>
<dbReference type="Pfam" id="PF02566">
    <property type="entry name" value="OsmC"/>
    <property type="match status" value="1"/>
</dbReference>
<protein>
    <submittedName>
        <fullName evidence="1">OsmC-like protein</fullName>
    </submittedName>
</protein>
<dbReference type="PANTHER" id="PTHR35368">
    <property type="entry name" value="HYDROPEROXIDE REDUCTASE"/>
    <property type="match status" value="1"/>
</dbReference>
<accession>A0ABD6XS82</accession>
<evidence type="ECO:0000313" key="2">
    <source>
        <dbReference type="Proteomes" id="UP000245996"/>
    </source>
</evidence>
<dbReference type="InterPro" id="IPR015946">
    <property type="entry name" value="KH_dom-like_a/b"/>
</dbReference>
<dbReference type="Proteomes" id="UP000245996">
    <property type="component" value="Unassembled WGS sequence"/>
</dbReference>
<dbReference type="AlphaFoldDB" id="A0ABD6XS82"/>
<dbReference type="Gene3D" id="3.30.300.20">
    <property type="match status" value="1"/>
</dbReference>
<dbReference type="InterPro" id="IPR003718">
    <property type="entry name" value="OsmC/Ohr_fam"/>
</dbReference>
<gene>
    <name evidence="1" type="ORF">C7430_10285</name>
</gene>
<reference evidence="1 2" key="1">
    <citation type="submission" date="2018-05" db="EMBL/GenBank/DDBJ databases">
        <title>Genomic Encyclopedia of Type Strains, Phase IV (KMG-V): Genome sequencing to study the core and pangenomes of soil and plant-associated prokaryotes.</title>
        <authorList>
            <person name="Whitman W."/>
        </authorList>
    </citation>
    <scope>NUCLEOTIDE SEQUENCE [LARGE SCALE GENOMIC DNA]</scope>
    <source>
        <strain evidence="1 2">PNG 92-11</strain>
    </source>
</reference>
<sequence>MINLINGIDLQAIGALRDDVAANSEKGIVGFDVTTTWCGGTRSEAAVNPWTVQGVPQPIAEKPMIIAADEPSALGGVASAPNPQELLLAALNACMTVGYVIAAAAEGVILEKLEIRTTGNLDLRGFMGLDSEVKPGYDKINYTISVKGDGTVEQFERIHQVVIATSPNRWNLANNIEVQGDQIVG</sequence>
<organism evidence="1 2">
    <name type="scientific">Enterobacter agglomerans</name>
    <name type="common">Erwinia herbicola</name>
    <name type="synonym">Pantoea agglomerans</name>
    <dbReference type="NCBI Taxonomy" id="549"/>
    <lineage>
        <taxon>Bacteria</taxon>
        <taxon>Pseudomonadati</taxon>
        <taxon>Pseudomonadota</taxon>
        <taxon>Gammaproteobacteria</taxon>
        <taxon>Enterobacterales</taxon>
        <taxon>Erwiniaceae</taxon>
        <taxon>Pantoea</taxon>
        <taxon>Pantoea agglomerans group</taxon>
    </lineage>
</organism>
<dbReference type="PANTHER" id="PTHR35368:SF1">
    <property type="entry name" value="HYDROPEROXIDE REDUCTASE"/>
    <property type="match status" value="1"/>
</dbReference>
<dbReference type="EMBL" id="QGHE01000002">
    <property type="protein sequence ID" value="PWJ81760.1"/>
    <property type="molecule type" value="Genomic_DNA"/>
</dbReference>
<dbReference type="InterPro" id="IPR036102">
    <property type="entry name" value="OsmC/Ohrsf"/>
</dbReference>
<comment type="caution">
    <text evidence="1">The sequence shown here is derived from an EMBL/GenBank/DDBJ whole genome shotgun (WGS) entry which is preliminary data.</text>
</comment>
<dbReference type="SUPFAM" id="SSF82784">
    <property type="entry name" value="OsmC-like"/>
    <property type="match status" value="1"/>
</dbReference>
<dbReference type="RefSeq" id="WP_109651219.1">
    <property type="nucleotide sequence ID" value="NZ_CP134725.1"/>
</dbReference>
<name>A0ABD6XS82_ENTAG</name>
<evidence type="ECO:0000313" key="1">
    <source>
        <dbReference type="EMBL" id="PWJ81760.1"/>
    </source>
</evidence>